<evidence type="ECO:0000259" key="6">
    <source>
        <dbReference type="Pfam" id="PF14508"/>
    </source>
</evidence>
<dbReference type="Pfam" id="PF14508">
    <property type="entry name" value="GH97_N"/>
    <property type="match status" value="1"/>
</dbReference>
<evidence type="ECO:0000313" key="8">
    <source>
        <dbReference type="EMBL" id="MCW3807146.1"/>
    </source>
</evidence>
<feature type="domain" description="Glycosyl-hydrolase 97 C-terminal oligomerisation" evidence="7">
    <location>
        <begin position="573"/>
        <end position="670"/>
    </location>
</feature>
<dbReference type="AlphaFoldDB" id="A0AAE3MG73"/>
<dbReference type="GO" id="GO:0030246">
    <property type="term" value="F:carbohydrate binding"/>
    <property type="evidence" value="ECO:0007669"/>
    <property type="project" value="InterPro"/>
</dbReference>
<dbReference type="InterPro" id="IPR013785">
    <property type="entry name" value="Aldolase_TIM"/>
</dbReference>
<evidence type="ECO:0000256" key="2">
    <source>
        <dbReference type="ARBA" id="ARBA00011245"/>
    </source>
</evidence>
<accession>A0AAE3MG73</accession>
<keyword evidence="4" id="KW-0732">Signal</keyword>
<sequence length="673" mass="76408">MKNSVGVMLVPFLFFCLMSCLNQTTDDISVSSPDSALKLKFHLKEGRPYYELMYKSDTLINLSALGFELKEQPAMKGGFKILDTEISSHNENWQMPWGQNKRIVDNHNLLKVELQETSENPRLLTLYFKIFNDGAAFRYEFPEQKNLKEFVIMDEITEFNINGNPDTWWIQADYDTYEKLYQKTTLHDALWVATPVTMKTVNNTHVSIHEAALTDYAGMTLKQTRPGVYKSELVPWANGDKVRCSAPMKTPWRTIQVSPNAAELVESNMILNLNEPSKIEDPSWIQPMKYIGIWWGMHLGTEIWHAGSRHGATTQNTMDHIDFAAAHNVQAVVVEGWNAGWENWGGKDAFDHVTPARDYDLEKVAAYAKEKGVMIIGHHETGGDIPAYEHYVDSAFKQCDKLGIHAVKTGYAGGIYPRGEHHHGQFMVRHYRKIVELAAKYHIVLDAHEPIKPTGIRRTWPNMMTREGVRGMEWNAWSEGNPPSHTVTIPFTRGLGGPTDYTPGTFDLLFKDCGKRVPWNTDRLEITRTHSTLAKQLANFVILYSPLQMASDLPKNYEGHPAFQFFVDFNADVDESKILNGEVGEYITTVRRAGDNWYLGSATNEKERDFKVDLSFLNPGSKYKAVVYKDAPDSDWKTNPYAYEIDEIEVDAAASIEIKLAPGGGQAIYFVKL</sequence>
<keyword evidence="8" id="KW-0378">Hydrolase</keyword>
<name>A0AAE3MG73_9BACT</name>
<comment type="caution">
    <text evidence="8">The sequence shown here is derived from an EMBL/GenBank/DDBJ whole genome shotgun (WGS) entry which is preliminary data.</text>
</comment>
<dbReference type="RefSeq" id="WP_301201263.1">
    <property type="nucleotide sequence ID" value="NZ_JAPDPI010000039.1"/>
</dbReference>
<proteinExistence type="predicted"/>
<feature type="domain" description="Glycosyl-hydrolase 97 catalytic" evidence="5">
    <location>
        <begin position="294"/>
        <end position="469"/>
    </location>
</feature>
<dbReference type="Gene3D" id="3.20.20.70">
    <property type="entry name" value="Aldolase class I"/>
    <property type="match status" value="1"/>
</dbReference>
<dbReference type="EMBL" id="JAPDPI010000039">
    <property type="protein sequence ID" value="MCW3807146.1"/>
    <property type="molecule type" value="Genomic_DNA"/>
</dbReference>
<dbReference type="Gene3D" id="2.70.98.10">
    <property type="match status" value="1"/>
</dbReference>
<evidence type="ECO:0000259" key="5">
    <source>
        <dbReference type="Pfam" id="PF10566"/>
    </source>
</evidence>
<evidence type="ECO:0000256" key="4">
    <source>
        <dbReference type="SAM" id="SignalP"/>
    </source>
</evidence>
<dbReference type="InterPro" id="IPR017853">
    <property type="entry name" value="GH"/>
</dbReference>
<dbReference type="InterPro" id="IPR019563">
    <property type="entry name" value="GH97_catalytic"/>
</dbReference>
<dbReference type="Pfam" id="PF14509">
    <property type="entry name" value="GH97_C"/>
    <property type="match status" value="1"/>
</dbReference>
<dbReference type="InterPro" id="IPR029483">
    <property type="entry name" value="GH97_C"/>
</dbReference>
<dbReference type="PANTHER" id="PTHR35803">
    <property type="entry name" value="GLUCAN 1,4-ALPHA-GLUCOSIDASE SUSB-RELATED"/>
    <property type="match status" value="1"/>
</dbReference>
<evidence type="ECO:0000256" key="1">
    <source>
        <dbReference type="ARBA" id="ARBA00001913"/>
    </source>
</evidence>
<comment type="subunit">
    <text evidence="2">Monomer.</text>
</comment>
<feature type="chain" id="PRO_5042208993" evidence="4">
    <location>
        <begin position="23"/>
        <end position="673"/>
    </location>
</feature>
<feature type="signal peptide" evidence="4">
    <location>
        <begin position="1"/>
        <end position="22"/>
    </location>
</feature>
<reference evidence="8" key="1">
    <citation type="submission" date="2022-10" db="EMBL/GenBank/DDBJ databases">
        <authorList>
            <person name="Yu W.X."/>
        </authorList>
    </citation>
    <scope>NUCLEOTIDE SEQUENCE</scope>
    <source>
        <strain evidence="8">D04</strain>
    </source>
</reference>
<keyword evidence="3" id="KW-0106">Calcium</keyword>
<dbReference type="Proteomes" id="UP001207408">
    <property type="component" value="Unassembled WGS sequence"/>
</dbReference>
<comment type="cofactor">
    <cofactor evidence="1">
        <name>Ca(2+)</name>
        <dbReference type="ChEBI" id="CHEBI:29108"/>
    </cofactor>
</comment>
<dbReference type="InterPro" id="IPR014718">
    <property type="entry name" value="GH-type_carb-bd"/>
</dbReference>
<keyword evidence="9" id="KW-1185">Reference proteome</keyword>
<dbReference type="SUPFAM" id="SSF51445">
    <property type="entry name" value="(Trans)glycosidases"/>
    <property type="match status" value="1"/>
</dbReference>
<evidence type="ECO:0000259" key="7">
    <source>
        <dbReference type="Pfam" id="PF14509"/>
    </source>
</evidence>
<organism evidence="8 9">
    <name type="scientific">Plebeiibacterium marinum</name>
    <dbReference type="NCBI Taxonomy" id="2992111"/>
    <lineage>
        <taxon>Bacteria</taxon>
        <taxon>Pseudomonadati</taxon>
        <taxon>Bacteroidota</taxon>
        <taxon>Bacteroidia</taxon>
        <taxon>Marinilabiliales</taxon>
        <taxon>Marinilabiliaceae</taxon>
        <taxon>Plebeiibacterium</taxon>
    </lineage>
</organism>
<protein>
    <submittedName>
        <fullName evidence="8">Glycoside hydrolase family 97 protein</fullName>
    </submittedName>
</protein>
<gene>
    <name evidence="8" type="ORF">OM074_16030</name>
</gene>
<dbReference type="GO" id="GO:0016787">
    <property type="term" value="F:hydrolase activity"/>
    <property type="evidence" value="ECO:0007669"/>
    <property type="project" value="UniProtKB-KW"/>
</dbReference>
<dbReference type="PANTHER" id="PTHR35803:SF1">
    <property type="entry name" value="GLUCAN 1,4-ALPHA-GLUCOSIDASE SUSB"/>
    <property type="match status" value="1"/>
</dbReference>
<dbReference type="Pfam" id="PF10566">
    <property type="entry name" value="Glyco_hydro_97"/>
    <property type="match status" value="1"/>
</dbReference>
<dbReference type="InterPro" id="IPR052720">
    <property type="entry name" value="Glycosyl_hydrolase_97"/>
</dbReference>
<dbReference type="InterPro" id="IPR029486">
    <property type="entry name" value="GH97_N"/>
</dbReference>
<feature type="domain" description="Glycosyl-hydrolase 97 N-terminal" evidence="6">
    <location>
        <begin position="30"/>
        <end position="276"/>
    </location>
</feature>
<evidence type="ECO:0000313" key="9">
    <source>
        <dbReference type="Proteomes" id="UP001207408"/>
    </source>
</evidence>
<evidence type="ECO:0000256" key="3">
    <source>
        <dbReference type="ARBA" id="ARBA00022837"/>
    </source>
</evidence>